<dbReference type="Proteomes" id="UP000609346">
    <property type="component" value="Unassembled WGS sequence"/>
</dbReference>
<name>A0ABR8N0B9_9BACL</name>
<comment type="caution">
    <text evidence="2">The sequence shown here is derived from an EMBL/GenBank/DDBJ whole genome shotgun (WGS) entry which is preliminary data.</text>
</comment>
<keyword evidence="3" id="KW-1185">Reference proteome</keyword>
<feature type="transmembrane region" description="Helical" evidence="1">
    <location>
        <begin position="69"/>
        <end position="89"/>
    </location>
</feature>
<keyword evidence="1" id="KW-0812">Transmembrane</keyword>
<feature type="transmembrane region" description="Helical" evidence="1">
    <location>
        <begin position="101"/>
        <end position="125"/>
    </location>
</feature>
<protein>
    <submittedName>
        <fullName evidence="2">Uncharacterized protein</fullName>
    </submittedName>
</protein>
<evidence type="ECO:0000313" key="2">
    <source>
        <dbReference type="EMBL" id="MBD3921295.1"/>
    </source>
</evidence>
<feature type="transmembrane region" description="Helical" evidence="1">
    <location>
        <begin position="40"/>
        <end position="62"/>
    </location>
</feature>
<evidence type="ECO:0000256" key="1">
    <source>
        <dbReference type="SAM" id="Phobius"/>
    </source>
</evidence>
<reference evidence="2 3" key="1">
    <citation type="submission" date="2020-09" db="EMBL/GenBank/DDBJ databases">
        <title>Paenibacillus sp. strain PR3 16S rRNA gene Genome sequencing and assembly.</title>
        <authorList>
            <person name="Kim J."/>
        </authorList>
    </citation>
    <scope>NUCLEOTIDE SEQUENCE [LARGE SCALE GENOMIC DNA]</scope>
    <source>
        <strain evidence="2 3">PR3</strain>
    </source>
</reference>
<keyword evidence="1" id="KW-1133">Transmembrane helix</keyword>
<sequence length="131" mass="14623">MLPIPAARSNSWYKFIIPATSILAIILILFTRFVLFDQPFTLVIALRFTLLAIVPCIIAGAAGWLGARIMWLIMTLSVLIGLIWMAYLSTGHTGWEDLSSLLVFFLSILLGVIIGLIAELAAFLYRRLARR</sequence>
<accession>A0ABR8N0B9</accession>
<dbReference type="EMBL" id="JACXZA010000005">
    <property type="protein sequence ID" value="MBD3921295.1"/>
    <property type="molecule type" value="Genomic_DNA"/>
</dbReference>
<evidence type="ECO:0000313" key="3">
    <source>
        <dbReference type="Proteomes" id="UP000609346"/>
    </source>
</evidence>
<feature type="transmembrane region" description="Helical" evidence="1">
    <location>
        <begin position="12"/>
        <end position="34"/>
    </location>
</feature>
<organism evidence="2 3">
    <name type="scientific">Paenibacillus terricola</name>
    <dbReference type="NCBI Taxonomy" id="2763503"/>
    <lineage>
        <taxon>Bacteria</taxon>
        <taxon>Bacillati</taxon>
        <taxon>Bacillota</taxon>
        <taxon>Bacilli</taxon>
        <taxon>Bacillales</taxon>
        <taxon>Paenibacillaceae</taxon>
        <taxon>Paenibacillus</taxon>
    </lineage>
</organism>
<dbReference type="RefSeq" id="WP_191205559.1">
    <property type="nucleotide sequence ID" value="NZ_JACXZA010000005.1"/>
</dbReference>
<gene>
    <name evidence="2" type="ORF">H8B09_21180</name>
</gene>
<keyword evidence="1" id="KW-0472">Membrane</keyword>
<proteinExistence type="predicted"/>